<evidence type="ECO:0000256" key="7">
    <source>
        <dbReference type="HAMAP-Rule" id="MF_00060"/>
    </source>
</evidence>
<keyword evidence="6 7" id="KW-0378">Hydrolase</keyword>
<dbReference type="STRING" id="29539.SAMN02745716_0928"/>
<evidence type="ECO:0000313" key="10">
    <source>
        <dbReference type="Proteomes" id="UP000222056"/>
    </source>
</evidence>
<dbReference type="InterPro" id="IPR002828">
    <property type="entry name" value="SurE-like_Pase/nucleotidase"/>
</dbReference>
<feature type="domain" description="Survival protein SurE-like phosphatase/nucleotidase" evidence="8">
    <location>
        <begin position="3"/>
        <end position="200"/>
    </location>
</feature>
<dbReference type="Proteomes" id="UP000222056">
    <property type="component" value="Unassembled WGS sequence"/>
</dbReference>
<dbReference type="HAMAP" id="MF_00060">
    <property type="entry name" value="SurE"/>
    <property type="match status" value="1"/>
</dbReference>
<comment type="subcellular location">
    <subcellularLocation>
        <location evidence="7">Cytoplasm</location>
    </subcellularLocation>
</comment>
<dbReference type="GO" id="GO:0005737">
    <property type="term" value="C:cytoplasm"/>
    <property type="evidence" value="ECO:0007669"/>
    <property type="project" value="UniProtKB-SubCell"/>
</dbReference>
<dbReference type="InterPro" id="IPR030048">
    <property type="entry name" value="SurE"/>
</dbReference>
<dbReference type="GO" id="GO:0004309">
    <property type="term" value="F:exopolyphosphatase activity"/>
    <property type="evidence" value="ECO:0007669"/>
    <property type="project" value="TreeGrafter"/>
</dbReference>
<accession>A0A1H6FM23</accession>
<evidence type="ECO:0000256" key="5">
    <source>
        <dbReference type="ARBA" id="ARBA00022741"/>
    </source>
</evidence>
<evidence type="ECO:0000256" key="6">
    <source>
        <dbReference type="ARBA" id="ARBA00022801"/>
    </source>
</evidence>
<dbReference type="PANTHER" id="PTHR30457:SF12">
    <property type="entry name" value="5'_3'-NUCLEOTIDASE SURE"/>
    <property type="match status" value="1"/>
</dbReference>
<dbReference type="NCBIfam" id="TIGR00087">
    <property type="entry name" value="surE"/>
    <property type="match status" value="1"/>
</dbReference>
<gene>
    <name evidence="7" type="primary">surE</name>
    <name evidence="9" type="ORF">SAMN02745716_0928</name>
</gene>
<reference evidence="10" key="1">
    <citation type="submission" date="2016-10" db="EMBL/GenBank/DDBJ databases">
        <authorList>
            <person name="Varghese N."/>
            <person name="Submissions S."/>
        </authorList>
    </citation>
    <scope>NUCLEOTIDE SEQUENCE [LARGE SCALE GENOMIC DNA]</scope>
    <source>
        <strain evidence="10">ATCC 35263</strain>
    </source>
</reference>
<comment type="cofactor">
    <cofactor evidence="7">
        <name>a divalent metal cation</name>
        <dbReference type="ChEBI" id="CHEBI:60240"/>
    </cofactor>
    <text evidence="7">Binds 1 divalent metal cation per subunit.</text>
</comment>
<organism evidence="9 10">
    <name type="scientific">Thermoleophilum album</name>
    <dbReference type="NCBI Taxonomy" id="29539"/>
    <lineage>
        <taxon>Bacteria</taxon>
        <taxon>Bacillati</taxon>
        <taxon>Actinomycetota</taxon>
        <taxon>Thermoleophilia</taxon>
        <taxon>Thermoleophilales</taxon>
        <taxon>Thermoleophilaceae</taxon>
        <taxon>Thermoleophilum</taxon>
    </lineage>
</organism>
<dbReference type="EC" id="3.1.3.5" evidence="7"/>
<keyword evidence="10" id="KW-1185">Reference proteome</keyword>
<dbReference type="GO" id="GO:0046872">
    <property type="term" value="F:metal ion binding"/>
    <property type="evidence" value="ECO:0007669"/>
    <property type="project" value="UniProtKB-UniRule"/>
</dbReference>
<dbReference type="Pfam" id="PF01975">
    <property type="entry name" value="SurE"/>
    <property type="match status" value="1"/>
</dbReference>
<protein>
    <recommendedName>
        <fullName evidence="7">5'-nucleotidase SurE</fullName>
        <ecNumber evidence="7">3.1.3.5</ecNumber>
    </recommendedName>
    <alternativeName>
        <fullName evidence="7">Nucleoside 5'-monophosphate phosphohydrolase</fullName>
    </alternativeName>
</protein>
<dbReference type="Gene3D" id="3.40.1210.10">
    <property type="entry name" value="Survival protein SurE-like phosphatase/nucleotidase"/>
    <property type="match status" value="1"/>
</dbReference>
<comment type="function">
    <text evidence="7">Nucleotidase that shows phosphatase activity on nucleoside 5'-monophosphates.</text>
</comment>
<feature type="binding site" evidence="7">
    <location>
        <position position="98"/>
    </location>
    <ligand>
        <name>a divalent metal cation</name>
        <dbReference type="ChEBI" id="CHEBI:60240"/>
    </ligand>
</feature>
<dbReference type="InterPro" id="IPR036523">
    <property type="entry name" value="SurE-like_sf"/>
</dbReference>
<evidence type="ECO:0000256" key="3">
    <source>
        <dbReference type="ARBA" id="ARBA00022490"/>
    </source>
</evidence>
<name>A0A1H6FM23_THEAL</name>
<dbReference type="GO" id="GO:0008253">
    <property type="term" value="F:5'-nucleotidase activity"/>
    <property type="evidence" value="ECO:0007669"/>
    <property type="project" value="UniProtKB-UniRule"/>
</dbReference>
<keyword evidence="4 7" id="KW-0479">Metal-binding</keyword>
<dbReference type="GO" id="GO:0008254">
    <property type="term" value="F:3'-nucleotidase activity"/>
    <property type="evidence" value="ECO:0007669"/>
    <property type="project" value="TreeGrafter"/>
</dbReference>
<comment type="similarity">
    <text evidence="2 7">Belongs to the SurE nucleotidase family.</text>
</comment>
<dbReference type="RefSeq" id="WP_177169332.1">
    <property type="nucleotide sequence ID" value="NZ_FNWJ01000001.1"/>
</dbReference>
<evidence type="ECO:0000256" key="1">
    <source>
        <dbReference type="ARBA" id="ARBA00000815"/>
    </source>
</evidence>
<evidence type="ECO:0000256" key="2">
    <source>
        <dbReference type="ARBA" id="ARBA00011062"/>
    </source>
</evidence>
<dbReference type="PANTHER" id="PTHR30457">
    <property type="entry name" value="5'-NUCLEOTIDASE SURE"/>
    <property type="match status" value="1"/>
</dbReference>
<evidence type="ECO:0000256" key="4">
    <source>
        <dbReference type="ARBA" id="ARBA00022723"/>
    </source>
</evidence>
<sequence length="279" mass="29893">MRVLLTNDDGIQATGLHVMREALLARLPDVELAVIAPDSNRSASARSITTRQPLAVDEIRFGDGGSGFATDGTPVDCVRFAALGLVGDPPDLVVSGINHGSNLGDDVTYSGTVAAAFEGALLGIPAIAVSQQAEAGRTDFQPRGSAWEREEFEVGARFVAELVAMVDRLGLPPRTVLNVNVPAGPVRGVRACKLGRRIYRDELKLEGERPDGRRHYRIYGATPGYHEEPGTDFEAIDEGFLALTPLRFDLNDGEALARLGEFDLATVFQRALANRALTG</sequence>
<evidence type="ECO:0000259" key="8">
    <source>
        <dbReference type="Pfam" id="PF01975"/>
    </source>
</evidence>
<keyword evidence="3 7" id="KW-0963">Cytoplasm</keyword>
<comment type="catalytic activity">
    <reaction evidence="1 7">
        <text>a ribonucleoside 5'-phosphate + H2O = a ribonucleoside + phosphate</text>
        <dbReference type="Rhea" id="RHEA:12484"/>
        <dbReference type="ChEBI" id="CHEBI:15377"/>
        <dbReference type="ChEBI" id="CHEBI:18254"/>
        <dbReference type="ChEBI" id="CHEBI:43474"/>
        <dbReference type="ChEBI" id="CHEBI:58043"/>
        <dbReference type="EC" id="3.1.3.5"/>
    </reaction>
</comment>
<dbReference type="AlphaFoldDB" id="A0A1H6FM23"/>
<dbReference type="GO" id="GO:0000166">
    <property type="term" value="F:nucleotide binding"/>
    <property type="evidence" value="ECO:0007669"/>
    <property type="project" value="UniProtKB-KW"/>
</dbReference>
<feature type="binding site" evidence="7">
    <location>
        <position position="9"/>
    </location>
    <ligand>
        <name>a divalent metal cation</name>
        <dbReference type="ChEBI" id="CHEBI:60240"/>
    </ligand>
</feature>
<feature type="binding site" evidence="7">
    <location>
        <position position="42"/>
    </location>
    <ligand>
        <name>a divalent metal cation</name>
        <dbReference type="ChEBI" id="CHEBI:60240"/>
    </ligand>
</feature>
<feature type="binding site" evidence="7">
    <location>
        <position position="8"/>
    </location>
    <ligand>
        <name>a divalent metal cation</name>
        <dbReference type="ChEBI" id="CHEBI:60240"/>
    </ligand>
</feature>
<keyword evidence="5 7" id="KW-0547">Nucleotide-binding</keyword>
<evidence type="ECO:0000313" key="9">
    <source>
        <dbReference type="EMBL" id="SEH11931.1"/>
    </source>
</evidence>
<proteinExistence type="inferred from homology"/>
<dbReference type="EMBL" id="FNWJ01000001">
    <property type="protein sequence ID" value="SEH11931.1"/>
    <property type="molecule type" value="Genomic_DNA"/>
</dbReference>
<dbReference type="SUPFAM" id="SSF64167">
    <property type="entry name" value="SurE-like"/>
    <property type="match status" value="1"/>
</dbReference>